<evidence type="ECO:0008006" key="4">
    <source>
        <dbReference type="Google" id="ProtNLM"/>
    </source>
</evidence>
<reference evidence="2 3" key="1">
    <citation type="journal article" date="2012" name="PLoS Pathog.">
        <title>Diverse lifestyles and strategies of plant pathogenesis encoded in the genomes of eighteen Dothideomycetes fungi.</title>
        <authorList>
            <person name="Ohm R.A."/>
            <person name="Feau N."/>
            <person name="Henrissat B."/>
            <person name="Schoch C.L."/>
            <person name="Horwitz B.A."/>
            <person name="Barry K.W."/>
            <person name="Condon B.J."/>
            <person name="Copeland A.C."/>
            <person name="Dhillon B."/>
            <person name="Glaser F."/>
            <person name="Hesse C.N."/>
            <person name="Kosti I."/>
            <person name="LaButti K."/>
            <person name="Lindquist E.A."/>
            <person name="Lucas S."/>
            <person name="Salamov A.A."/>
            <person name="Bradshaw R.E."/>
            <person name="Ciuffetti L."/>
            <person name="Hamelin R.C."/>
            <person name="Kema G.H.J."/>
            <person name="Lawrence C."/>
            <person name="Scott J.A."/>
            <person name="Spatafora J.W."/>
            <person name="Turgeon B.G."/>
            <person name="de Wit P.J.G.M."/>
            <person name="Zhong S."/>
            <person name="Goodwin S.B."/>
            <person name="Grigoriev I.V."/>
        </authorList>
    </citation>
    <scope>NUCLEOTIDE SEQUENCE [LARGE SCALE GENOMIC DNA]</scope>
    <source>
        <strain evidence="2 3">UAMH 10762</strain>
    </source>
</reference>
<name>M2N9X0_BAUPA</name>
<keyword evidence="1" id="KW-0732">Signal</keyword>
<organism evidence="2 3">
    <name type="scientific">Baudoinia panamericana (strain UAMH 10762)</name>
    <name type="common">Angels' share fungus</name>
    <name type="synonym">Baudoinia compniacensis (strain UAMH 10762)</name>
    <dbReference type="NCBI Taxonomy" id="717646"/>
    <lineage>
        <taxon>Eukaryota</taxon>
        <taxon>Fungi</taxon>
        <taxon>Dikarya</taxon>
        <taxon>Ascomycota</taxon>
        <taxon>Pezizomycotina</taxon>
        <taxon>Dothideomycetes</taxon>
        <taxon>Dothideomycetidae</taxon>
        <taxon>Mycosphaerellales</taxon>
        <taxon>Teratosphaeriaceae</taxon>
        <taxon>Baudoinia</taxon>
    </lineage>
</organism>
<dbReference type="KEGG" id="bcom:BAUCODRAFT_497545"/>
<evidence type="ECO:0000313" key="3">
    <source>
        <dbReference type="Proteomes" id="UP000011761"/>
    </source>
</evidence>
<feature type="signal peptide" evidence="1">
    <location>
        <begin position="1"/>
        <end position="19"/>
    </location>
</feature>
<dbReference type="GeneID" id="19114907"/>
<dbReference type="HOGENOM" id="CLU_2704448_0_0_1"/>
<accession>M2N9X0</accession>
<dbReference type="RefSeq" id="XP_007677078.1">
    <property type="nucleotide sequence ID" value="XM_007678888.1"/>
</dbReference>
<evidence type="ECO:0000313" key="2">
    <source>
        <dbReference type="EMBL" id="EMC95635.1"/>
    </source>
</evidence>
<protein>
    <recommendedName>
        <fullName evidence="4">Secreted protein</fullName>
    </recommendedName>
</protein>
<sequence>MRNMLIDVTVALLISMVHLRIPTCIANCLLDSCVNQTNTTRHAKTQSPPSRRLSVAPFCSLDANTYLSTSEKA</sequence>
<dbReference type="AlphaFoldDB" id="M2N9X0"/>
<proteinExistence type="predicted"/>
<dbReference type="Proteomes" id="UP000011761">
    <property type="component" value="Unassembled WGS sequence"/>
</dbReference>
<dbReference type="EMBL" id="KB445556">
    <property type="protein sequence ID" value="EMC95635.1"/>
    <property type="molecule type" value="Genomic_DNA"/>
</dbReference>
<evidence type="ECO:0000256" key="1">
    <source>
        <dbReference type="SAM" id="SignalP"/>
    </source>
</evidence>
<keyword evidence="3" id="KW-1185">Reference proteome</keyword>
<gene>
    <name evidence="2" type="ORF">BAUCODRAFT_497545</name>
</gene>
<feature type="chain" id="PRO_5004022001" description="Secreted protein" evidence="1">
    <location>
        <begin position="20"/>
        <end position="73"/>
    </location>
</feature>